<evidence type="ECO:0000313" key="1">
    <source>
        <dbReference type="EMBL" id="OGG45721.1"/>
    </source>
</evidence>
<accession>A0A1F6C9K3</accession>
<sequence>MEEYYLIAQKMSWGDDDLQQELILSVINSIGVRKILDQGLIINRMVLQRKMYRVGYLFADRFGKSIDNGCAKRKEEVTLIPYDSGETDTCQSARHPDFAVYFTDYRNPEETALFNVGYERFLNDLTVEERGFWDVKLEGGTWIDIERLKIAGRNDQPAIRRSIREKFRKWFEK</sequence>
<gene>
    <name evidence="1" type="ORF">A3F84_18405</name>
</gene>
<dbReference type="Proteomes" id="UP000178606">
    <property type="component" value="Unassembled WGS sequence"/>
</dbReference>
<dbReference type="EMBL" id="MFKF01000367">
    <property type="protein sequence ID" value="OGG45721.1"/>
    <property type="molecule type" value="Genomic_DNA"/>
</dbReference>
<proteinExistence type="predicted"/>
<evidence type="ECO:0000313" key="2">
    <source>
        <dbReference type="Proteomes" id="UP000178606"/>
    </source>
</evidence>
<comment type="caution">
    <text evidence="1">The sequence shown here is derived from an EMBL/GenBank/DDBJ whole genome shotgun (WGS) entry which is preliminary data.</text>
</comment>
<organism evidence="1 2">
    <name type="scientific">Handelsmanbacteria sp. (strain RIFCSPLOWO2_12_FULL_64_10)</name>
    <dbReference type="NCBI Taxonomy" id="1817868"/>
    <lineage>
        <taxon>Bacteria</taxon>
        <taxon>Candidatus Handelsmaniibacteriota</taxon>
    </lineage>
</organism>
<dbReference type="AlphaFoldDB" id="A0A1F6C9K3"/>
<reference evidence="1 2" key="1">
    <citation type="journal article" date="2016" name="Nat. Commun.">
        <title>Thousands of microbial genomes shed light on interconnected biogeochemical processes in an aquifer system.</title>
        <authorList>
            <person name="Anantharaman K."/>
            <person name="Brown C.T."/>
            <person name="Hug L.A."/>
            <person name="Sharon I."/>
            <person name="Castelle C.J."/>
            <person name="Probst A.J."/>
            <person name="Thomas B.C."/>
            <person name="Singh A."/>
            <person name="Wilkins M.J."/>
            <person name="Karaoz U."/>
            <person name="Brodie E.L."/>
            <person name="Williams K.H."/>
            <person name="Hubbard S.S."/>
            <person name="Banfield J.F."/>
        </authorList>
    </citation>
    <scope>NUCLEOTIDE SEQUENCE [LARGE SCALE GENOMIC DNA]</scope>
    <source>
        <strain evidence="2">RIFCSPLOWO2_12_FULL_64_10</strain>
    </source>
</reference>
<protein>
    <submittedName>
        <fullName evidence="1">Uncharacterized protein</fullName>
    </submittedName>
</protein>
<name>A0A1F6C9K3_HANXR</name>